<organism evidence="1 2">
    <name type="scientific">Fimbriiglobus ruber</name>
    <dbReference type="NCBI Taxonomy" id="1908690"/>
    <lineage>
        <taxon>Bacteria</taxon>
        <taxon>Pseudomonadati</taxon>
        <taxon>Planctomycetota</taxon>
        <taxon>Planctomycetia</taxon>
        <taxon>Gemmatales</taxon>
        <taxon>Gemmataceae</taxon>
        <taxon>Fimbriiglobus</taxon>
    </lineage>
</organism>
<comment type="caution">
    <text evidence="1">The sequence shown here is derived from an EMBL/GenBank/DDBJ whole genome shotgun (WGS) entry which is preliminary data.</text>
</comment>
<protein>
    <submittedName>
        <fullName evidence="1">Uncharacterized protein</fullName>
    </submittedName>
</protein>
<reference evidence="2" key="1">
    <citation type="submission" date="2017-06" db="EMBL/GenBank/DDBJ databases">
        <title>Genome analysis of Fimbriiglobus ruber SP5, the first member of the order Planctomycetales with confirmed chitinolytic capability.</title>
        <authorList>
            <person name="Ravin N.V."/>
            <person name="Rakitin A.L."/>
            <person name="Ivanova A.A."/>
            <person name="Beletsky A.V."/>
            <person name="Kulichevskaya I.S."/>
            <person name="Mardanov A.V."/>
            <person name="Dedysh S.N."/>
        </authorList>
    </citation>
    <scope>NUCLEOTIDE SEQUENCE [LARGE SCALE GENOMIC DNA]</scope>
    <source>
        <strain evidence="2">SP5</strain>
    </source>
</reference>
<name>A0A225DD40_9BACT</name>
<keyword evidence="2" id="KW-1185">Reference proteome</keyword>
<dbReference type="Proteomes" id="UP000214646">
    <property type="component" value="Unassembled WGS sequence"/>
</dbReference>
<gene>
    <name evidence="1" type="ORF">FRUB_10296</name>
</gene>
<dbReference type="EMBL" id="NIDE01000020">
    <property type="protein sequence ID" value="OWK34325.1"/>
    <property type="molecule type" value="Genomic_DNA"/>
</dbReference>
<dbReference type="RefSeq" id="WP_088260631.1">
    <property type="nucleotide sequence ID" value="NZ_NIDE01000020.1"/>
</dbReference>
<sequence length="96" mass="10650">MPRFVLQPHVPSTIVGRTVPVEAEQFRPGDIDQAARYKILAAPHEGQVVYVCPFADRALTAGDWLVDFEAWYGATARVVYTGGEFGAMFQTVAEYE</sequence>
<evidence type="ECO:0000313" key="1">
    <source>
        <dbReference type="EMBL" id="OWK34325.1"/>
    </source>
</evidence>
<evidence type="ECO:0000313" key="2">
    <source>
        <dbReference type="Proteomes" id="UP000214646"/>
    </source>
</evidence>
<proteinExistence type="predicted"/>
<accession>A0A225DD40</accession>
<dbReference type="AlphaFoldDB" id="A0A225DD40"/>